<evidence type="ECO:0000256" key="1">
    <source>
        <dbReference type="SAM" id="MobiDB-lite"/>
    </source>
</evidence>
<organism evidence="5 6">
    <name type="scientific">Janibacter indicus</name>
    <dbReference type="NCBI Taxonomy" id="857417"/>
    <lineage>
        <taxon>Bacteria</taxon>
        <taxon>Bacillati</taxon>
        <taxon>Actinomycetota</taxon>
        <taxon>Actinomycetes</taxon>
        <taxon>Micrococcales</taxon>
        <taxon>Intrasporangiaceae</taxon>
        <taxon>Janibacter</taxon>
    </lineage>
</organism>
<keyword evidence="2" id="KW-0472">Membrane</keyword>
<dbReference type="InterPro" id="IPR052901">
    <property type="entry name" value="Bact_TGase-like"/>
</dbReference>
<gene>
    <name evidence="5" type="ORF">ASJ30_16215</name>
</gene>
<dbReference type="SUPFAM" id="SSF54001">
    <property type="entry name" value="Cysteine proteinases"/>
    <property type="match status" value="1"/>
</dbReference>
<feature type="domain" description="Protein-glutamine gamma-glutamyltransferase TgpA N-terminal" evidence="4">
    <location>
        <begin position="53"/>
        <end position="441"/>
    </location>
</feature>
<feature type="transmembrane region" description="Helical" evidence="2">
    <location>
        <begin position="157"/>
        <end position="176"/>
    </location>
</feature>
<dbReference type="InterPro" id="IPR038765">
    <property type="entry name" value="Papain-like_cys_pep_sf"/>
</dbReference>
<feature type="transmembrane region" description="Helical" evidence="2">
    <location>
        <begin position="94"/>
        <end position="115"/>
    </location>
</feature>
<dbReference type="Proteomes" id="UP000182938">
    <property type="component" value="Chromosome"/>
</dbReference>
<name>A0A1L3MKM0_9MICO</name>
<proteinExistence type="predicted"/>
<dbReference type="RefSeq" id="WP_072626015.1">
    <property type="nucleotide sequence ID" value="NZ_CP013290.1"/>
</dbReference>
<accession>A0A1L3MKM0</accession>
<dbReference type="InterPro" id="IPR021878">
    <property type="entry name" value="TgpA_N"/>
</dbReference>
<dbReference type="PANTHER" id="PTHR42736:SF1">
    <property type="entry name" value="PROTEIN-GLUTAMINE GAMMA-GLUTAMYLTRANSFERASE"/>
    <property type="match status" value="1"/>
</dbReference>
<dbReference type="PANTHER" id="PTHR42736">
    <property type="entry name" value="PROTEIN-GLUTAMINE GAMMA-GLUTAMYLTRANSFERASE"/>
    <property type="match status" value="1"/>
</dbReference>
<feature type="transmembrane region" description="Helical" evidence="2">
    <location>
        <begin position="183"/>
        <end position="201"/>
    </location>
</feature>
<keyword evidence="2" id="KW-0812">Transmembrane</keyword>
<feature type="transmembrane region" description="Helical" evidence="2">
    <location>
        <begin position="207"/>
        <end position="224"/>
    </location>
</feature>
<evidence type="ECO:0000313" key="5">
    <source>
        <dbReference type="EMBL" id="APH02889.1"/>
    </source>
</evidence>
<feature type="transmembrane region" description="Helical" evidence="2">
    <location>
        <begin position="656"/>
        <end position="679"/>
    </location>
</feature>
<feature type="transmembrane region" description="Helical" evidence="2">
    <location>
        <begin position="244"/>
        <end position="268"/>
    </location>
</feature>
<sequence>MSGGRTTDVGVIGAPKEGMIKPQLTAKEQVRATLGRMRPGPAHWVDTVFTIGVVACGLVGLRTVVFGWEWWRAAAVGVLLGLVLGHIQGTYRWPLVATTALGAVMYFLLGGLFAVRDDVKWGVLPTGQTFKDLAAGPISGWMDLLTLVPPVDARGHILAVPLFIALVATTLTYATARITRSRLRLVATPFALLAVTIALGTMEPASLLVQGLLLALLLIGWVVARDHLDPDIGIARPGMQRPALSRVVSGALILLVAALVGGTLGPYLPGRDHEDQRRVVRTGVVPGHDTTIMASPLSRFRNFTQDSPSQLYNREILRVQGVPRNTPMRLATLDTWDGSTWGIAGRGDTRADAGRSFQQFGRRVGVLASGRPTQVKVTVPEEGYTGGWLLTSGRVEGIEFLGAAQKRLQDKAWLNLSTNTVLVPPGLRPGDVYEVRTALPPEGSGALPETLPVSRGEMPMTGDTSFVDARIQVWKGDSQDPWQQFRQIATTMREEGTYTDGTPATGSEAPSDKERAATARTAQLYPAGHGQGRLDRFLNSEVLAGNDEQYAATLGIIGNRLGIPTRVVVGATATGDGLLRGRDIHAWVEVRLRDGSWYQVLAPTFVPDRAEQATPADNDPQPWDKPAAEPPPPPPEEPPPPPEPVVDWSSPSTWPLWAQLLAVFVLLPLLVLLLTPVVTAARRAVRLRRGTPDQRISRAWNDLLEEARVLGVPLPAGGTRVEQARALGPQVDAVPAAMRADALVFGPAPPDPTAVGHWQGELRQVRRRLRRTAPFVTRVRATFDPRSLLSRHEDIGMHDTTTSSRKALR</sequence>
<evidence type="ECO:0000313" key="6">
    <source>
        <dbReference type="Proteomes" id="UP000182938"/>
    </source>
</evidence>
<feature type="region of interest" description="Disordered" evidence="1">
    <location>
        <begin position="608"/>
        <end position="648"/>
    </location>
</feature>
<feature type="transmembrane region" description="Helical" evidence="2">
    <location>
        <begin position="70"/>
        <end position="87"/>
    </location>
</feature>
<dbReference type="InterPro" id="IPR002931">
    <property type="entry name" value="Transglutaminase-like"/>
</dbReference>
<protein>
    <recommendedName>
        <fullName evidence="7">Transglutaminase-like superfamily protein</fullName>
    </recommendedName>
</protein>
<reference evidence="5 6" key="1">
    <citation type="submission" date="2015-11" db="EMBL/GenBank/DDBJ databases">
        <authorList>
            <person name="Zhang Y."/>
            <person name="Guo Z."/>
        </authorList>
    </citation>
    <scope>NUCLEOTIDE SEQUENCE [LARGE SCALE GENOMIC DNA]</scope>
    <source>
        <strain evidence="5 6">YFY001</strain>
    </source>
</reference>
<feature type="domain" description="Transglutaminase-like" evidence="3">
    <location>
        <begin position="524"/>
        <end position="600"/>
    </location>
</feature>
<dbReference type="EMBL" id="CP013290">
    <property type="protein sequence ID" value="APH02889.1"/>
    <property type="molecule type" value="Genomic_DNA"/>
</dbReference>
<dbReference type="AlphaFoldDB" id="A0A1L3MKM0"/>
<evidence type="ECO:0000259" key="4">
    <source>
        <dbReference type="Pfam" id="PF11992"/>
    </source>
</evidence>
<dbReference type="Pfam" id="PF11992">
    <property type="entry name" value="TgpA_N"/>
    <property type="match status" value="1"/>
</dbReference>
<dbReference type="Pfam" id="PF01841">
    <property type="entry name" value="Transglut_core"/>
    <property type="match status" value="1"/>
</dbReference>
<evidence type="ECO:0000256" key="2">
    <source>
        <dbReference type="SAM" id="Phobius"/>
    </source>
</evidence>
<keyword evidence="2" id="KW-1133">Transmembrane helix</keyword>
<feature type="transmembrane region" description="Helical" evidence="2">
    <location>
        <begin position="44"/>
        <end position="64"/>
    </location>
</feature>
<evidence type="ECO:0000259" key="3">
    <source>
        <dbReference type="Pfam" id="PF01841"/>
    </source>
</evidence>
<keyword evidence="6" id="KW-1185">Reference proteome</keyword>
<feature type="compositionally biased region" description="Pro residues" evidence="1">
    <location>
        <begin position="628"/>
        <end position="644"/>
    </location>
</feature>
<dbReference type="KEGG" id="jte:ASJ30_16215"/>
<evidence type="ECO:0008006" key="7">
    <source>
        <dbReference type="Google" id="ProtNLM"/>
    </source>
</evidence>